<proteinExistence type="predicted"/>
<accession>A0ABP3URL2</accession>
<reference evidence="2" key="1">
    <citation type="journal article" date="2019" name="Int. J. Syst. Evol. Microbiol.">
        <title>The Global Catalogue of Microorganisms (GCM) 10K type strain sequencing project: providing services to taxonomists for standard genome sequencing and annotation.</title>
        <authorList>
            <consortium name="The Broad Institute Genomics Platform"/>
            <consortium name="The Broad Institute Genome Sequencing Center for Infectious Disease"/>
            <person name="Wu L."/>
            <person name="Ma J."/>
        </authorList>
    </citation>
    <scope>NUCLEOTIDE SEQUENCE [LARGE SCALE GENOMIC DNA]</scope>
    <source>
        <strain evidence="2">JCM 1407</strain>
    </source>
</reference>
<keyword evidence="2" id="KW-1185">Reference proteome</keyword>
<dbReference type="Pfam" id="PF19677">
    <property type="entry name" value="DUF6179"/>
    <property type="match status" value="1"/>
</dbReference>
<protein>
    <submittedName>
        <fullName evidence="1">DUF6179 domain-containing protein</fullName>
    </submittedName>
</protein>
<dbReference type="EMBL" id="BAAACG010000008">
    <property type="protein sequence ID" value="GAA0738398.1"/>
    <property type="molecule type" value="Genomic_DNA"/>
</dbReference>
<evidence type="ECO:0000313" key="1">
    <source>
        <dbReference type="EMBL" id="GAA0738398.1"/>
    </source>
</evidence>
<dbReference type="Proteomes" id="UP001501510">
    <property type="component" value="Unassembled WGS sequence"/>
</dbReference>
<dbReference type="RefSeq" id="WP_343760546.1">
    <property type="nucleotide sequence ID" value="NZ_BAAACG010000008.1"/>
</dbReference>
<evidence type="ECO:0000313" key="2">
    <source>
        <dbReference type="Proteomes" id="UP001501510"/>
    </source>
</evidence>
<gene>
    <name evidence="1" type="ORF">GCM10008906_15760</name>
</gene>
<dbReference type="InterPro" id="IPR045751">
    <property type="entry name" value="DUF6179"/>
</dbReference>
<organism evidence="1 2">
    <name type="scientific">Clostridium oceanicum</name>
    <dbReference type="NCBI Taxonomy" id="1543"/>
    <lineage>
        <taxon>Bacteria</taxon>
        <taxon>Bacillati</taxon>
        <taxon>Bacillota</taxon>
        <taxon>Clostridia</taxon>
        <taxon>Eubacteriales</taxon>
        <taxon>Clostridiaceae</taxon>
        <taxon>Clostridium</taxon>
    </lineage>
</organism>
<name>A0ABP3URL2_9CLOT</name>
<comment type="caution">
    <text evidence="1">The sequence shown here is derived from an EMBL/GenBank/DDBJ whole genome shotgun (WGS) entry which is preliminary data.</text>
</comment>
<sequence length="447" mass="53328">MENHIQKYNYFTNNNFSEEYFFKDVLEFCYKEKLLNDKILAKIYYERMDLLKIKLKYYTKDESSSARVEVVQSILECIDYTIGIYLKTFKDIEILVKKLKHISLFDMLYKGQSLIKSKILESKWLFRKINKNKLKVNNYSYSDTIEGIVPFFKEYDDFFKAQETPGSIDYQLSIQNINYVGIEYIYNYLYNLNLENEFCSKFDNDEVNKLLKGYDEKCELLLINIFELVLINSLGLVICGKDLNNLNINNLDRIIIKNKLEKLDLEKLQQELLKDAKICCEILCIKNKALIYYIGKATLKISSLINENIKINKLERVFISFNEEKKKEMIEYTDRKKMENSKFKKLSEKIRECPIVEGKIKLIKNNIKSLEDLIDILNADCLFEDEYTIYFKSLSKMEIVLLSKYISYLTFEDEYEKEPYYKFNEFISNLSEKDQKNIAEMKKKINL</sequence>